<evidence type="ECO:0000256" key="3">
    <source>
        <dbReference type="ARBA" id="ARBA00022827"/>
    </source>
</evidence>
<organism evidence="9 10">
    <name type="scientific">Lachnellula suecica</name>
    <dbReference type="NCBI Taxonomy" id="602035"/>
    <lineage>
        <taxon>Eukaryota</taxon>
        <taxon>Fungi</taxon>
        <taxon>Dikarya</taxon>
        <taxon>Ascomycota</taxon>
        <taxon>Pezizomycotina</taxon>
        <taxon>Leotiomycetes</taxon>
        <taxon>Helotiales</taxon>
        <taxon>Lachnaceae</taxon>
        <taxon>Lachnellula</taxon>
    </lineage>
</organism>
<dbReference type="Gene3D" id="3.50.50.60">
    <property type="entry name" value="FAD/NAD(P)-binding domain"/>
    <property type="match status" value="1"/>
</dbReference>
<evidence type="ECO:0000259" key="8">
    <source>
        <dbReference type="Pfam" id="PF01494"/>
    </source>
</evidence>
<keyword evidence="4" id="KW-0560">Oxidoreductase</keyword>
<keyword evidence="2" id="KW-0285">Flavoprotein</keyword>
<dbReference type="PRINTS" id="PR00420">
    <property type="entry name" value="RNGMNOXGNASE"/>
</dbReference>
<dbReference type="EMBL" id="QGMK01000359">
    <property type="protein sequence ID" value="TVY82182.1"/>
    <property type="molecule type" value="Genomic_DNA"/>
</dbReference>
<evidence type="ECO:0000256" key="6">
    <source>
        <dbReference type="SAM" id="MobiDB-lite"/>
    </source>
</evidence>
<dbReference type="PANTHER" id="PTHR13789">
    <property type="entry name" value="MONOOXYGENASE"/>
    <property type="match status" value="1"/>
</dbReference>
<feature type="compositionally biased region" description="Basic and acidic residues" evidence="6">
    <location>
        <begin position="385"/>
        <end position="403"/>
    </location>
</feature>
<feature type="domain" description="FAD-binding" evidence="8">
    <location>
        <begin position="25"/>
        <end position="376"/>
    </location>
</feature>
<dbReference type="GO" id="GO:0071949">
    <property type="term" value="F:FAD binding"/>
    <property type="evidence" value="ECO:0007669"/>
    <property type="project" value="InterPro"/>
</dbReference>
<dbReference type="FunFam" id="3.50.50.60:FF:000115">
    <property type="entry name" value="Salicylate hydroxylase, putative"/>
    <property type="match status" value="1"/>
</dbReference>
<feature type="transmembrane region" description="Helical" evidence="7">
    <location>
        <begin position="23"/>
        <end position="42"/>
    </location>
</feature>
<evidence type="ECO:0000256" key="1">
    <source>
        <dbReference type="ARBA" id="ARBA00007992"/>
    </source>
</evidence>
<keyword evidence="7" id="KW-0472">Membrane</keyword>
<proteinExistence type="inferred from homology"/>
<keyword evidence="10" id="KW-1185">Reference proteome</keyword>
<gene>
    <name evidence="9" type="primary">OpS4_10</name>
    <name evidence="9" type="ORF">LSUE1_G002459</name>
</gene>
<comment type="similarity">
    <text evidence="1">Belongs to the paxM FAD-dependent monooxygenase family.</text>
</comment>
<dbReference type="OrthoDB" id="16820at2759"/>
<comment type="caution">
    <text evidence="9">The sequence shown here is derived from an EMBL/GenBank/DDBJ whole genome shotgun (WGS) entry which is preliminary data.</text>
</comment>
<dbReference type="InterPro" id="IPR002938">
    <property type="entry name" value="FAD-bd"/>
</dbReference>
<evidence type="ECO:0000313" key="10">
    <source>
        <dbReference type="Proteomes" id="UP000469558"/>
    </source>
</evidence>
<dbReference type="GO" id="GO:0004497">
    <property type="term" value="F:monooxygenase activity"/>
    <property type="evidence" value="ECO:0007669"/>
    <property type="project" value="UniProtKB-KW"/>
</dbReference>
<dbReference type="InterPro" id="IPR036188">
    <property type="entry name" value="FAD/NAD-bd_sf"/>
</dbReference>
<dbReference type="SUPFAM" id="SSF54373">
    <property type="entry name" value="FAD-linked reductases, C-terminal domain"/>
    <property type="match status" value="1"/>
</dbReference>
<evidence type="ECO:0000313" key="9">
    <source>
        <dbReference type="EMBL" id="TVY82182.1"/>
    </source>
</evidence>
<evidence type="ECO:0000256" key="4">
    <source>
        <dbReference type="ARBA" id="ARBA00023002"/>
    </source>
</evidence>
<reference evidence="9 10" key="1">
    <citation type="submission" date="2018-05" db="EMBL/GenBank/DDBJ databases">
        <title>Genome sequencing and assembly of the regulated plant pathogen Lachnellula willkommii and related sister species for the development of diagnostic species identification markers.</title>
        <authorList>
            <person name="Giroux E."/>
            <person name="Bilodeau G."/>
        </authorList>
    </citation>
    <scope>NUCLEOTIDE SEQUENCE [LARGE SCALE GENOMIC DNA]</scope>
    <source>
        <strain evidence="9 10">CBS 268.59</strain>
    </source>
</reference>
<sequence length="457" mass="50592">MVLTAISNSESFSTGTRKSMENSLNIVICGAGIAGLGAAIALRKKGHLVTVVEAAPQLQEVGAGIQVPPNSTRILKSWGLEEKFLANIVLPKNTLLRRYATGEVVGRVDANPESEQKYGYPYWFIHRADFQKILYDAATEFGIEVIFEAPVERVREDGSRTKVVLKNGEELEADLVVGADGIRSKTRATAIQNSIDVVESSHCAFRATVPAELMKADPAIAHFMTDPSSNVWMGPDSHIVGYPIRKGEMYNLVICRRGKASVGKWNEPADINEVREHYTGWEPNLRQVLSNVTSCQKWKLAYLPPLDQWISDNGRVVIIGDAAHAMLPYMAQGAAMGIEDGAALAECVARVTDLTDLPTLLRAFQDFRKPRVDIVTEAVLSNADTFHRADGPEQEQRDKRMKQQMEGTAPKTTEEKSQQAKVIRYADKDFQPWLYGYDTIKEVSNGLLREAVVANFK</sequence>
<keyword evidence="5 9" id="KW-0503">Monooxygenase</keyword>
<dbReference type="AlphaFoldDB" id="A0A8T9CAN7"/>
<evidence type="ECO:0000256" key="2">
    <source>
        <dbReference type="ARBA" id="ARBA00022630"/>
    </source>
</evidence>
<dbReference type="SUPFAM" id="SSF51905">
    <property type="entry name" value="FAD/NAD(P)-binding domain"/>
    <property type="match status" value="1"/>
</dbReference>
<dbReference type="PANTHER" id="PTHR13789:SF147">
    <property type="entry name" value="PUTATIVE (AFU_ORTHOLOGUE AFUA_2G01950)-RELATED"/>
    <property type="match status" value="1"/>
</dbReference>
<keyword evidence="7" id="KW-0812">Transmembrane</keyword>
<feature type="region of interest" description="Disordered" evidence="6">
    <location>
        <begin position="385"/>
        <end position="419"/>
    </location>
</feature>
<dbReference type="Pfam" id="PF01494">
    <property type="entry name" value="FAD_binding_3"/>
    <property type="match status" value="1"/>
</dbReference>
<accession>A0A8T9CAN7</accession>
<name>A0A8T9CAN7_9HELO</name>
<evidence type="ECO:0000256" key="7">
    <source>
        <dbReference type="SAM" id="Phobius"/>
    </source>
</evidence>
<keyword evidence="3" id="KW-0274">FAD</keyword>
<keyword evidence="7" id="KW-1133">Transmembrane helix</keyword>
<dbReference type="Proteomes" id="UP000469558">
    <property type="component" value="Unassembled WGS sequence"/>
</dbReference>
<evidence type="ECO:0000256" key="5">
    <source>
        <dbReference type="ARBA" id="ARBA00023033"/>
    </source>
</evidence>
<dbReference type="InterPro" id="IPR050493">
    <property type="entry name" value="FAD-dep_Monooxygenase_BioMet"/>
</dbReference>
<protein>
    <submittedName>
        <fullName evidence="9">FAD-dependent monooxygenase OpS4</fullName>
    </submittedName>
</protein>